<evidence type="ECO:0000259" key="3">
    <source>
        <dbReference type="Pfam" id="PF25231"/>
    </source>
</evidence>
<feature type="transmembrane region" description="Helical" evidence="2">
    <location>
        <begin position="199"/>
        <end position="232"/>
    </location>
</feature>
<evidence type="ECO:0000313" key="4">
    <source>
        <dbReference type="EMBL" id="AXH97727.1"/>
    </source>
</evidence>
<protein>
    <recommendedName>
        <fullName evidence="3">DUF7847 domain-containing protein</fullName>
    </recommendedName>
</protein>
<keyword evidence="5" id="KW-1185">Reference proteome</keyword>
<dbReference type="Pfam" id="PF25231">
    <property type="entry name" value="DUF7847"/>
    <property type="match status" value="1"/>
</dbReference>
<dbReference type="PANTHER" id="PTHR33133:SF1">
    <property type="entry name" value="EXPRESSED PROTEIN-RELATED"/>
    <property type="match status" value="1"/>
</dbReference>
<feature type="transmembrane region" description="Helical" evidence="2">
    <location>
        <begin position="253"/>
        <end position="286"/>
    </location>
</feature>
<dbReference type="AlphaFoldDB" id="A0A345NRR9"/>
<feature type="transmembrane region" description="Helical" evidence="2">
    <location>
        <begin position="164"/>
        <end position="193"/>
    </location>
</feature>
<feature type="transmembrane region" description="Helical" evidence="2">
    <location>
        <begin position="122"/>
        <end position="144"/>
    </location>
</feature>
<dbReference type="Proteomes" id="UP000253790">
    <property type="component" value="Chromosome"/>
</dbReference>
<keyword evidence="2" id="KW-0472">Membrane</keyword>
<evidence type="ECO:0000313" key="5">
    <source>
        <dbReference type="Proteomes" id="UP000253790"/>
    </source>
</evidence>
<reference evidence="4 5" key="1">
    <citation type="submission" date="2018-07" db="EMBL/GenBank/DDBJ databases">
        <title>Complete genome sequencing of Ornithinimicrobium sp. AMA3305.</title>
        <authorList>
            <person name="Bae J.-W."/>
        </authorList>
    </citation>
    <scope>NUCLEOTIDE SEQUENCE [LARGE SCALE GENOMIC DNA]</scope>
    <source>
        <strain evidence="4 5">AMA3305</strain>
    </source>
</reference>
<dbReference type="EMBL" id="CP031229">
    <property type="protein sequence ID" value="AXH97727.1"/>
    <property type="molecule type" value="Genomic_DNA"/>
</dbReference>
<dbReference type="InterPro" id="IPR057169">
    <property type="entry name" value="DUF7847"/>
</dbReference>
<feature type="region of interest" description="Disordered" evidence="1">
    <location>
        <begin position="1"/>
        <end position="36"/>
    </location>
</feature>
<feature type="transmembrane region" description="Helical" evidence="2">
    <location>
        <begin position="80"/>
        <end position="102"/>
    </location>
</feature>
<name>A0A345NRR9_9MICO</name>
<evidence type="ECO:0000256" key="2">
    <source>
        <dbReference type="SAM" id="Phobius"/>
    </source>
</evidence>
<feature type="compositionally biased region" description="Pro residues" evidence="1">
    <location>
        <begin position="16"/>
        <end position="33"/>
    </location>
</feature>
<evidence type="ECO:0000256" key="1">
    <source>
        <dbReference type="SAM" id="MobiDB-lite"/>
    </source>
</evidence>
<accession>A0A345NRR9</accession>
<proteinExistence type="predicted"/>
<dbReference type="KEGG" id="orn:DV701_17865"/>
<sequence>MSQPPGSDHGGQVPRWTPPPPGPVPGPQAPQQPAPAWQQLPPEQLARLHQPGVVPLRPLTLGDVFGGTLQTMRRNPSATVGTAFLVLAVLLVPSYLASLAVLRVGSLAAEDRYLLSTVVSTLFLALASVALTGMIVHVVGEAVLGDRVGLAQTWHAVRGRLPALLGVLVLMSLVLTVLAVLAVVAALLLGWALSSVGEVAAIVAGVLVMLALLLVVAWVGVRLSLAPAAVVLERVGPWRGLRRAWRLTTGGQGWRVVGITLLAGILTTMFSSMVQFPVTLVLSALGGLDPFGDASLVSPLMVGTDHLVQLVVNAFVVPFTAGVTALLYLDQRIRREGLDSALVQAAQARAAARTR</sequence>
<organism evidence="4 5">
    <name type="scientific">Ornithinimicrobium avium</name>
    <dbReference type="NCBI Taxonomy" id="2283195"/>
    <lineage>
        <taxon>Bacteria</taxon>
        <taxon>Bacillati</taxon>
        <taxon>Actinomycetota</taxon>
        <taxon>Actinomycetes</taxon>
        <taxon>Micrococcales</taxon>
        <taxon>Ornithinimicrobiaceae</taxon>
        <taxon>Ornithinimicrobium</taxon>
    </lineage>
</organism>
<gene>
    <name evidence="4" type="ORF">DV701_17865</name>
</gene>
<keyword evidence="2" id="KW-0812">Transmembrane</keyword>
<keyword evidence="2" id="KW-1133">Transmembrane helix</keyword>
<feature type="transmembrane region" description="Helical" evidence="2">
    <location>
        <begin position="306"/>
        <end position="329"/>
    </location>
</feature>
<dbReference type="OrthoDB" id="121140at2"/>
<feature type="domain" description="DUF7847" evidence="3">
    <location>
        <begin position="61"/>
        <end position="329"/>
    </location>
</feature>
<dbReference type="RefSeq" id="WP_114930371.1">
    <property type="nucleotide sequence ID" value="NZ_CP031229.1"/>
</dbReference>
<dbReference type="PANTHER" id="PTHR33133">
    <property type="entry name" value="OS08G0107100 PROTEIN-RELATED"/>
    <property type="match status" value="1"/>
</dbReference>